<evidence type="ECO:0000256" key="1">
    <source>
        <dbReference type="SAM" id="MobiDB-lite"/>
    </source>
</evidence>
<keyword evidence="4" id="KW-1185">Reference proteome</keyword>
<dbReference type="Pfam" id="PF00665">
    <property type="entry name" value="rve"/>
    <property type="match status" value="1"/>
</dbReference>
<protein>
    <recommendedName>
        <fullName evidence="2">Integrase catalytic domain-containing protein</fullName>
    </recommendedName>
</protein>
<accession>A0A6D2ICB1</accession>
<feature type="compositionally biased region" description="Basic and acidic residues" evidence="1">
    <location>
        <begin position="91"/>
        <end position="117"/>
    </location>
</feature>
<dbReference type="EMBL" id="CACVBM020001045">
    <property type="protein sequence ID" value="CAA7025869.1"/>
    <property type="molecule type" value="Genomic_DNA"/>
</dbReference>
<gene>
    <name evidence="3" type="ORF">MERR_LOCUS13104</name>
</gene>
<dbReference type="PANTHER" id="PTHR37984">
    <property type="entry name" value="PROTEIN CBG26694"/>
    <property type="match status" value="1"/>
</dbReference>
<dbReference type="InterPro" id="IPR012337">
    <property type="entry name" value="RNaseH-like_sf"/>
</dbReference>
<dbReference type="PROSITE" id="PS50994">
    <property type="entry name" value="INTEGRASE"/>
    <property type="match status" value="1"/>
</dbReference>
<dbReference type="SUPFAM" id="SSF53098">
    <property type="entry name" value="Ribonuclease H-like"/>
    <property type="match status" value="1"/>
</dbReference>
<evidence type="ECO:0000313" key="4">
    <source>
        <dbReference type="Proteomes" id="UP000467841"/>
    </source>
</evidence>
<sequence>MRWAMDVVGPLKIPQKRFILIVTDYFTKWVEAESYANIRAEDVEKFVWKNIICRHGLPYEIVTDNGTPVHIGNIREILRKLEHPPQQVRLPDTRTRERPGRSHEQDDPRRNQETARG</sequence>
<dbReference type="PANTHER" id="PTHR37984:SF5">
    <property type="entry name" value="PROTEIN NYNRIN-LIKE"/>
    <property type="match status" value="1"/>
</dbReference>
<feature type="domain" description="Integrase catalytic" evidence="2">
    <location>
        <begin position="1"/>
        <end position="117"/>
    </location>
</feature>
<dbReference type="InterPro" id="IPR050951">
    <property type="entry name" value="Retrovirus_Pol_polyprotein"/>
</dbReference>
<feature type="region of interest" description="Disordered" evidence="1">
    <location>
        <begin position="82"/>
        <end position="117"/>
    </location>
</feature>
<dbReference type="GO" id="GO:0003676">
    <property type="term" value="F:nucleic acid binding"/>
    <property type="evidence" value="ECO:0007669"/>
    <property type="project" value="InterPro"/>
</dbReference>
<comment type="caution">
    <text evidence="3">The sequence shown here is derived from an EMBL/GenBank/DDBJ whole genome shotgun (WGS) entry which is preliminary data.</text>
</comment>
<dbReference type="AlphaFoldDB" id="A0A6D2ICB1"/>
<dbReference type="InterPro" id="IPR036397">
    <property type="entry name" value="RNaseH_sf"/>
</dbReference>
<evidence type="ECO:0000313" key="3">
    <source>
        <dbReference type="EMBL" id="CAA7025869.1"/>
    </source>
</evidence>
<evidence type="ECO:0000259" key="2">
    <source>
        <dbReference type="PROSITE" id="PS50994"/>
    </source>
</evidence>
<organism evidence="3 4">
    <name type="scientific">Microthlaspi erraticum</name>
    <dbReference type="NCBI Taxonomy" id="1685480"/>
    <lineage>
        <taxon>Eukaryota</taxon>
        <taxon>Viridiplantae</taxon>
        <taxon>Streptophyta</taxon>
        <taxon>Embryophyta</taxon>
        <taxon>Tracheophyta</taxon>
        <taxon>Spermatophyta</taxon>
        <taxon>Magnoliopsida</taxon>
        <taxon>eudicotyledons</taxon>
        <taxon>Gunneridae</taxon>
        <taxon>Pentapetalae</taxon>
        <taxon>rosids</taxon>
        <taxon>malvids</taxon>
        <taxon>Brassicales</taxon>
        <taxon>Brassicaceae</taxon>
        <taxon>Coluteocarpeae</taxon>
        <taxon>Microthlaspi</taxon>
    </lineage>
</organism>
<name>A0A6D2ICB1_9BRAS</name>
<proteinExistence type="predicted"/>
<dbReference type="GO" id="GO:0015074">
    <property type="term" value="P:DNA integration"/>
    <property type="evidence" value="ECO:0007669"/>
    <property type="project" value="InterPro"/>
</dbReference>
<dbReference type="Gene3D" id="3.30.420.10">
    <property type="entry name" value="Ribonuclease H-like superfamily/Ribonuclease H"/>
    <property type="match status" value="1"/>
</dbReference>
<dbReference type="InterPro" id="IPR001584">
    <property type="entry name" value="Integrase_cat-core"/>
</dbReference>
<dbReference type="OrthoDB" id="1936587at2759"/>
<reference evidence="3" key="1">
    <citation type="submission" date="2020-01" db="EMBL/GenBank/DDBJ databases">
        <authorList>
            <person name="Mishra B."/>
        </authorList>
    </citation>
    <scope>NUCLEOTIDE SEQUENCE [LARGE SCALE GENOMIC DNA]</scope>
</reference>
<dbReference type="Proteomes" id="UP000467841">
    <property type="component" value="Unassembled WGS sequence"/>
</dbReference>